<protein>
    <submittedName>
        <fullName evidence="2">Uncharacterized protein</fullName>
    </submittedName>
</protein>
<evidence type="ECO:0000313" key="3">
    <source>
        <dbReference type="Proteomes" id="UP000299102"/>
    </source>
</evidence>
<reference evidence="2 3" key="1">
    <citation type="journal article" date="2019" name="Commun. Biol.">
        <title>The bagworm genome reveals a unique fibroin gene that provides high tensile strength.</title>
        <authorList>
            <person name="Kono N."/>
            <person name="Nakamura H."/>
            <person name="Ohtoshi R."/>
            <person name="Tomita M."/>
            <person name="Numata K."/>
            <person name="Arakawa K."/>
        </authorList>
    </citation>
    <scope>NUCLEOTIDE SEQUENCE [LARGE SCALE GENOMIC DNA]</scope>
</reference>
<proteinExistence type="predicted"/>
<evidence type="ECO:0000256" key="1">
    <source>
        <dbReference type="SAM" id="MobiDB-lite"/>
    </source>
</evidence>
<dbReference type="AlphaFoldDB" id="A0A4C1W1Q7"/>
<feature type="region of interest" description="Disordered" evidence="1">
    <location>
        <begin position="1"/>
        <end position="33"/>
    </location>
</feature>
<sequence length="106" mass="11269">MKKKEKYSGMTVVPNKELHRTSSAKQDAEPTLAGGGCVQASTSEACAVIRSLNINAAHHFTYTARNAFSDAINEEIRSAGLRGGGEIAVTTTITIVANALKCRQCE</sequence>
<organism evidence="2 3">
    <name type="scientific">Eumeta variegata</name>
    <name type="common">Bagworm moth</name>
    <name type="synonym">Eumeta japonica</name>
    <dbReference type="NCBI Taxonomy" id="151549"/>
    <lineage>
        <taxon>Eukaryota</taxon>
        <taxon>Metazoa</taxon>
        <taxon>Ecdysozoa</taxon>
        <taxon>Arthropoda</taxon>
        <taxon>Hexapoda</taxon>
        <taxon>Insecta</taxon>
        <taxon>Pterygota</taxon>
        <taxon>Neoptera</taxon>
        <taxon>Endopterygota</taxon>
        <taxon>Lepidoptera</taxon>
        <taxon>Glossata</taxon>
        <taxon>Ditrysia</taxon>
        <taxon>Tineoidea</taxon>
        <taxon>Psychidae</taxon>
        <taxon>Oiketicinae</taxon>
        <taxon>Eumeta</taxon>
    </lineage>
</organism>
<name>A0A4C1W1Q7_EUMVA</name>
<accession>A0A4C1W1Q7</accession>
<dbReference type="Proteomes" id="UP000299102">
    <property type="component" value="Unassembled WGS sequence"/>
</dbReference>
<dbReference type="EMBL" id="BGZK01000462">
    <property type="protein sequence ID" value="GBP45003.1"/>
    <property type="molecule type" value="Genomic_DNA"/>
</dbReference>
<comment type="caution">
    <text evidence="2">The sequence shown here is derived from an EMBL/GenBank/DDBJ whole genome shotgun (WGS) entry which is preliminary data.</text>
</comment>
<keyword evidence="3" id="KW-1185">Reference proteome</keyword>
<evidence type="ECO:0000313" key="2">
    <source>
        <dbReference type="EMBL" id="GBP45003.1"/>
    </source>
</evidence>
<gene>
    <name evidence="2" type="ORF">EVAR_33431_1</name>
</gene>